<keyword evidence="13" id="KW-0325">Glycoprotein</keyword>
<evidence type="ECO:0000259" key="19">
    <source>
        <dbReference type="PROSITE" id="PS50262"/>
    </source>
</evidence>
<dbReference type="PRINTS" id="PR00237">
    <property type="entry name" value="GPCRRHODOPSN"/>
</dbReference>
<evidence type="ECO:0000256" key="14">
    <source>
        <dbReference type="ARBA" id="ARBA00023224"/>
    </source>
</evidence>
<dbReference type="Proteomes" id="UP001174136">
    <property type="component" value="Unassembled WGS sequence"/>
</dbReference>
<comment type="caution">
    <text evidence="20">The sequence shown here is derived from an EMBL/GenBank/DDBJ whole genome shotgun (WGS) entry which is preliminary data.</text>
</comment>
<name>A0AA47MS02_MERPO</name>
<keyword evidence="3" id="KW-1003">Cell membrane</keyword>
<keyword evidence="14" id="KW-0807">Transducer</keyword>
<dbReference type="GO" id="GO:0035025">
    <property type="term" value="P:positive regulation of Rho protein signal transduction"/>
    <property type="evidence" value="ECO:0007669"/>
    <property type="project" value="TreeGrafter"/>
</dbReference>
<accession>A0AA47MS02</accession>
<gene>
    <name evidence="20" type="primary">F2R_0</name>
    <name evidence="20" type="ORF">N1851_015909</name>
</gene>
<evidence type="ECO:0000256" key="17">
    <source>
        <dbReference type="SAM" id="MobiDB-lite"/>
    </source>
</evidence>
<evidence type="ECO:0000256" key="5">
    <source>
        <dbReference type="ARBA" id="ARBA00022696"/>
    </source>
</evidence>
<keyword evidence="7 18" id="KW-1133">Transmembrane helix</keyword>
<evidence type="ECO:0000256" key="18">
    <source>
        <dbReference type="SAM" id="Phobius"/>
    </source>
</evidence>
<keyword evidence="4 18" id="KW-0812">Transmembrane</keyword>
<protein>
    <recommendedName>
        <fullName evidence="2">Proteinase-activated receptor 1</fullName>
    </recommendedName>
    <alternativeName>
        <fullName evidence="15">Thrombin receptor</fullName>
    </alternativeName>
</protein>
<feature type="domain" description="G-protein coupled receptors family 1 profile" evidence="19">
    <location>
        <begin position="113"/>
        <end position="371"/>
    </location>
</feature>
<evidence type="ECO:0000256" key="16">
    <source>
        <dbReference type="PIRSR" id="PIRSR603912-52"/>
    </source>
</evidence>
<proteinExistence type="predicted"/>
<dbReference type="InterPro" id="IPR000276">
    <property type="entry name" value="GPCR_Rhodpsn"/>
</dbReference>
<evidence type="ECO:0000256" key="8">
    <source>
        <dbReference type="ARBA" id="ARBA00023040"/>
    </source>
</evidence>
<dbReference type="FunFam" id="1.20.1070.10:FF:000040">
    <property type="entry name" value="Coagulation factor 2 (thrombin) receptor"/>
    <property type="match status" value="1"/>
</dbReference>
<evidence type="ECO:0000313" key="20">
    <source>
        <dbReference type="EMBL" id="KAK0145204.1"/>
    </source>
</evidence>
<dbReference type="InterPro" id="IPR000935">
    <property type="entry name" value="Thrmbn_rcpt"/>
</dbReference>
<feature type="transmembrane region" description="Helical" evidence="18">
    <location>
        <begin position="174"/>
        <end position="200"/>
    </location>
</feature>
<feature type="transmembrane region" description="Helical" evidence="18">
    <location>
        <begin position="133"/>
        <end position="154"/>
    </location>
</feature>
<keyword evidence="12 20" id="KW-0675">Receptor</keyword>
<feature type="transmembrane region" description="Helical" evidence="18">
    <location>
        <begin position="262"/>
        <end position="287"/>
    </location>
</feature>
<dbReference type="PANTHER" id="PTHR24232:SF20">
    <property type="entry name" value="PROTEINASE-ACTIVATED RECEPTOR 1"/>
    <property type="match status" value="1"/>
</dbReference>
<evidence type="ECO:0000256" key="3">
    <source>
        <dbReference type="ARBA" id="ARBA00022475"/>
    </source>
</evidence>
<dbReference type="GO" id="GO:0030194">
    <property type="term" value="P:positive regulation of blood coagulation"/>
    <property type="evidence" value="ECO:0007669"/>
    <property type="project" value="TreeGrafter"/>
</dbReference>
<dbReference type="GO" id="GO:0007200">
    <property type="term" value="P:phospholipase C-activating G protein-coupled receptor signaling pathway"/>
    <property type="evidence" value="ECO:0007669"/>
    <property type="project" value="TreeGrafter"/>
</dbReference>
<feature type="transmembrane region" description="Helical" evidence="18">
    <location>
        <begin position="308"/>
        <end position="332"/>
    </location>
</feature>
<evidence type="ECO:0000256" key="4">
    <source>
        <dbReference type="ARBA" id="ARBA00022692"/>
    </source>
</evidence>
<evidence type="ECO:0000256" key="9">
    <source>
        <dbReference type="ARBA" id="ARBA00023084"/>
    </source>
</evidence>
<reference evidence="20" key="1">
    <citation type="journal article" date="2023" name="Front. Mar. Sci.">
        <title>A new Merluccius polli reference genome to investigate the effects of global change in West African waters.</title>
        <authorList>
            <person name="Mateo J.L."/>
            <person name="Blanco-Fernandez C."/>
            <person name="Garcia-Vazquez E."/>
            <person name="Machado-Schiaffino G."/>
        </authorList>
    </citation>
    <scope>NUCLEOTIDE SEQUENCE</scope>
    <source>
        <strain evidence="20">C29</strain>
        <tissue evidence="20">Fin</tissue>
    </source>
</reference>
<evidence type="ECO:0000256" key="2">
    <source>
        <dbReference type="ARBA" id="ARBA00019705"/>
    </source>
</evidence>
<keyword evidence="10 18" id="KW-0472">Membrane</keyword>
<evidence type="ECO:0000256" key="11">
    <source>
        <dbReference type="ARBA" id="ARBA00023157"/>
    </source>
</evidence>
<feature type="transmembrane region" description="Helical" evidence="18">
    <location>
        <begin position="212"/>
        <end position="233"/>
    </location>
</feature>
<evidence type="ECO:0000256" key="6">
    <source>
        <dbReference type="ARBA" id="ARBA00022729"/>
    </source>
</evidence>
<dbReference type="GO" id="GO:0007596">
    <property type="term" value="P:blood coagulation"/>
    <property type="evidence" value="ECO:0007669"/>
    <property type="project" value="UniProtKB-KW"/>
</dbReference>
<dbReference type="GO" id="GO:0005886">
    <property type="term" value="C:plasma membrane"/>
    <property type="evidence" value="ECO:0007669"/>
    <property type="project" value="UniProtKB-SubCell"/>
</dbReference>
<dbReference type="PANTHER" id="PTHR24232">
    <property type="entry name" value="G-PROTEIN COUPLED RECEPTOR"/>
    <property type="match status" value="1"/>
</dbReference>
<dbReference type="PRINTS" id="PR00908">
    <property type="entry name" value="THROMBINR"/>
</dbReference>
<dbReference type="GO" id="GO:0015057">
    <property type="term" value="F:thrombin-activated receptor activity"/>
    <property type="evidence" value="ECO:0007669"/>
    <property type="project" value="InterPro"/>
</dbReference>
<evidence type="ECO:0000256" key="13">
    <source>
        <dbReference type="ARBA" id="ARBA00023180"/>
    </source>
</evidence>
<evidence type="ECO:0000256" key="10">
    <source>
        <dbReference type="ARBA" id="ARBA00023136"/>
    </source>
</evidence>
<organism evidence="20 21">
    <name type="scientific">Merluccius polli</name>
    <name type="common">Benguela hake</name>
    <name type="synonym">Merluccius cadenati</name>
    <dbReference type="NCBI Taxonomy" id="89951"/>
    <lineage>
        <taxon>Eukaryota</taxon>
        <taxon>Metazoa</taxon>
        <taxon>Chordata</taxon>
        <taxon>Craniata</taxon>
        <taxon>Vertebrata</taxon>
        <taxon>Euteleostomi</taxon>
        <taxon>Actinopterygii</taxon>
        <taxon>Neopterygii</taxon>
        <taxon>Teleostei</taxon>
        <taxon>Neoteleostei</taxon>
        <taxon>Acanthomorphata</taxon>
        <taxon>Zeiogadaria</taxon>
        <taxon>Gadariae</taxon>
        <taxon>Gadiformes</taxon>
        <taxon>Gadoidei</taxon>
        <taxon>Merlucciidae</taxon>
        <taxon>Merluccius</taxon>
    </lineage>
</organism>
<feature type="transmembrane region" description="Helical" evidence="18">
    <location>
        <begin position="352"/>
        <end position="373"/>
    </location>
</feature>
<dbReference type="PROSITE" id="PS50262">
    <property type="entry name" value="G_PROTEIN_RECEP_F1_2"/>
    <property type="match status" value="1"/>
</dbReference>
<evidence type="ECO:0000256" key="15">
    <source>
        <dbReference type="ARBA" id="ARBA00031780"/>
    </source>
</evidence>
<feature type="compositionally biased region" description="Basic and acidic residues" evidence="17">
    <location>
        <begin position="418"/>
        <end position="430"/>
    </location>
</feature>
<feature type="region of interest" description="Disordered" evidence="17">
    <location>
        <begin position="403"/>
        <end position="436"/>
    </location>
</feature>
<dbReference type="Gene3D" id="1.20.1070.10">
    <property type="entry name" value="Rhodopsin 7-helix transmembrane proteins"/>
    <property type="match status" value="1"/>
</dbReference>
<dbReference type="AlphaFoldDB" id="A0AA47MS02"/>
<keyword evidence="21" id="KW-1185">Reference proteome</keyword>
<dbReference type="SUPFAM" id="SSF81321">
    <property type="entry name" value="Family A G protein-coupled receptor-like"/>
    <property type="match status" value="1"/>
</dbReference>
<feature type="disulfide bond" evidence="16">
    <location>
        <begin position="169"/>
        <end position="248"/>
    </location>
</feature>
<keyword evidence="6" id="KW-0732">Signal</keyword>
<dbReference type="EMBL" id="JAOPHQ010002876">
    <property type="protein sequence ID" value="KAK0145204.1"/>
    <property type="molecule type" value="Genomic_DNA"/>
</dbReference>
<feature type="transmembrane region" description="Helical" evidence="18">
    <location>
        <begin position="97"/>
        <end position="121"/>
    </location>
</feature>
<keyword evidence="9" id="KW-0094">Blood coagulation</keyword>
<dbReference type="InterPro" id="IPR003912">
    <property type="entry name" value="Protea_act_rcpt"/>
</dbReference>
<feature type="compositionally biased region" description="Low complexity" evidence="17">
    <location>
        <begin position="403"/>
        <end position="413"/>
    </location>
</feature>
<dbReference type="InterPro" id="IPR017452">
    <property type="entry name" value="GPCR_Rhodpsn_7TM"/>
</dbReference>
<evidence type="ECO:0000256" key="1">
    <source>
        <dbReference type="ARBA" id="ARBA00004651"/>
    </source>
</evidence>
<keyword evidence="8" id="KW-0297">G-protein coupled receptor</keyword>
<evidence type="ECO:0000256" key="7">
    <source>
        <dbReference type="ARBA" id="ARBA00022989"/>
    </source>
</evidence>
<sequence length="436" mass="48665">MDSVWLQQLRRVGVAWGGGARCDILSWGPKSLVAYPDTFLPKTFIYRVDESEEDQFDYDSSSDNRSHDFPDIDSILKRNGTISDEALLFITSPLSTIFMPALYTLVCLVSLPLNAVALVMFARQVRPVKPAGVFMLNLACTDLLFALLLPFRIHYYVNGSHWVFGPVLCRVVTASFYCNMHCSVLLIACISVDRLLAVVYPIQSLQWRRPRYAVVACVTAWILALAGSMPLALMEQTVQVRPPGITTCHDVQEFTPLIFYNAVFSCVVACLLFLLPALVTLVCYARVIWTLRSLSDAVGRHSRRKARAMYMVLTVLVLFLVCFAPTNCLLLLHYQHFTKEGVKDPADMSYVAYLVCLCVGSLNCCLDPLVYYFGSSQCQRELLAMLGCCKGLGSRRMSLFSSSKSSLRTTSGSVDTSSSKRKEPPVDKLDSLQPRT</sequence>
<evidence type="ECO:0000313" key="21">
    <source>
        <dbReference type="Proteomes" id="UP001174136"/>
    </source>
</evidence>
<keyword evidence="5" id="KW-0356">Hemostasis</keyword>
<evidence type="ECO:0000256" key="12">
    <source>
        <dbReference type="ARBA" id="ARBA00023170"/>
    </source>
</evidence>
<dbReference type="Pfam" id="PF00001">
    <property type="entry name" value="7tm_1"/>
    <property type="match status" value="1"/>
</dbReference>
<dbReference type="PRINTS" id="PR01428">
    <property type="entry name" value="PROTEASEAR"/>
</dbReference>
<keyword evidence="11 16" id="KW-1015">Disulfide bond</keyword>
<comment type="subcellular location">
    <subcellularLocation>
        <location evidence="1">Cell membrane</location>
        <topology evidence="1">Multi-pass membrane protein</topology>
    </subcellularLocation>
</comment>